<feature type="compositionally biased region" description="Polar residues" evidence="1">
    <location>
        <begin position="468"/>
        <end position="479"/>
    </location>
</feature>
<dbReference type="EMBL" id="SPNV01000059">
    <property type="protein sequence ID" value="KAF5863076.1"/>
    <property type="molecule type" value="Genomic_DNA"/>
</dbReference>
<feature type="region of interest" description="Disordered" evidence="1">
    <location>
        <begin position="346"/>
        <end position="367"/>
    </location>
</feature>
<comment type="caution">
    <text evidence="2">The sequence shown here is derived from an EMBL/GenBank/DDBJ whole genome shotgun (WGS) entry which is preliminary data.</text>
</comment>
<dbReference type="Proteomes" id="UP000541154">
    <property type="component" value="Unassembled WGS sequence"/>
</dbReference>
<feature type="region of interest" description="Disordered" evidence="1">
    <location>
        <begin position="404"/>
        <end position="429"/>
    </location>
</feature>
<feature type="region of interest" description="Disordered" evidence="1">
    <location>
        <begin position="244"/>
        <end position="267"/>
    </location>
</feature>
<organism evidence="2 3">
    <name type="scientific">Petromyces alliaceus</name>
    <name type="common">Aspergillus alliaceus</name>
    <dbReference type="NCBI Taxonomy" id="209559"/>
    <lineage>
        <taxon>Eukaryota</taxon>
        <taxon>Fungi</taxon>
        <taxon>Dikarya</taxon>
        <taxon>Ascomycota</taxon>
        <taxon>Pezizomycotina</taxon>
        <taxon>Eurotiomycetes</taxon>
        <taxon>Eurotiomycetidae</taxon>
        <taxon>Eurotiales</taxon>
        <taxon>Aspergillaceae</taxon>
        <taxon>Aspergillus</taxon>
        <taxon>Aspergillus subgen. Circumdati</taxon>
    </lineage>
</organism>
<keyword evidence="3" id="KW-1185">Reference proteome</keyword>
<feature type="compositionally biased region" description="Polar residues" evidence="1">
    <location>
        <begin position="486"/>
        <end position="495"/>
    </location>
</feature>
<protein>
    <submittedName>
        <fullName evidence="2">Uncharacterized protein</fullName>
    </submittedName>
</protein>
<feature type="compositionally biased region" description="Basic and acidic residues" evidence="1">
    <location>
        <begin position="51"/>
        <end position="64"/>
    </location>
</feature>
<feature type="region of interest" description="Disordered" evidence="1">
    <location>
        <begin position="847"/>
        <end position="867"/>
    </location>
</feature>
<feature type="compositionally biased region" description="Basic residues" evidence="1">
    <location>
        <begin position="10"/>
        <end position="22"/>
    </location>
</feature>
<feature type="compositionally biased region" description="Polar residues" evidence="1">
    <location>
        <begin position="348"/>
        <end position="367"/>
    </location>
</feature>
<sequence length="867" mass="95676">MSLSATDRLRRTKSSRSIRRSHQASFSGEPFDPEIAKQHATVAASLAMQRSTERSSTDSQRSYDRLGGPGSMAVPQRHRPSDDTESSKTGSIVTVSRSQLSTARVSENNNNDQLSAAALPPISEFGGLDGRRSSLPSSYRRLRKSRSMFATGQRYSRISYGVPSRLHGYATSDKAQVPEMSRSGGALKRSISFLRGNHQCGSTVQHMESHDAAIQLARSQFLQSSADDTDQRREFSIPRPRREHKPFRKTFRSSSASGMDVASTPSSVDSYRNLMTQGRTRSLSSSIKRGIKRVFGLSKSVAENSHIQTSPVDQKQCPTLPTISNKDGDCSAGNDHNAVCPERLADSSHPQTFRNTPSSESLATSRSRVTSWADSTVANTIVMRKAGDQSHLDIIDERDLRPNLSLLTPSNSPREECSSISEPDVPERSIDGQRLYAALMRRIGQSRTQDTEEIVLGQVREHRAVPTRASSLHPHSSRQTIRRVPSNGSITSPGSYATAPGGMLTPQKRPAVLSIQNAPEDDSRDIFGTERQGVDTSSSPSIYSRTTSGNSPATQNRTSEVRSPEPRDEPGVATIYESQRSAYSSPKRNVRLPPSEIQARASADWQQWMQSQMARIENLTPTREHYREHAQIYDHAANVPRPRRFLSREKQADSGTLASEMDNAGHDGLFSSGELTCKIGTESNFSRPFSRSPSIRTLVTVSKEHPSSAAASFSIPISVSPNTGDQSSSVDRTRVRVDQNTLSPMQYRPINRPWMPDSPTPKRGAREMSQRLTLSGKCGRSSAKWSPAQDIRVAPIRSGRHRDSIRLTNENLRTNNGHGNSKEPYILSQDSYTPISSKRMVEMFLSSRRQQMGTEMSDDSAPDGAFL</sequence>
<evidence type="ECO:0000313" key="3">
    <source>
        <dbReference type="Proteomes" id="UP000541154"/>
    </source>
</evidence>
<feature type="compositionally biased region" description="Polar residues" evidence="1">
    <location>
        <begin position="87"/>
        <end position="114"/>
    </location>
</feature>
<evidence type="ECO:0000256" key="1">
    <source>
        <dbReference type="SAM" id="MobiDB-lite"/>
    </source>
</evidence>
<proteinExistence type="predicted"/>
<gene>
    <name evidence="2" type="ORF">ETB97_010645</name>
</gene>
<feature type="region of interest" description="Disordered" evidence="1">
    <location>
        <begin position="1"/>
        <end position="117"/>
    </location>
</feature>
<feature type="region of interest" description="Disordered" evidence="1">
    <location>
        <begin position="457"/>
        <end position="590"/>
    </location>
</feature>
<feature type="compositionally biased region" description="Polar residues" evidence="1">
    <location>
        <begin position="252"/>
        <end position="267"/>
    </location>
</feature>
<reference evidence="2 3" key="1">
    <citation type="submission" date="2019-04" db="EMBL/GenBank/DDBJ databases">
        <title>Aspergillus burnettii sp. nov., novel species from soil in southeast Queensland.</title>
        <authorList>
            <person name="Gilchrist C.L.M."/>
            <person name="Pitt J.I."/>
            <person name="Lange L."/>
            <person name="Lacey H.J."/>
            <person name="Vuong D."/>
            <person name="Midgley D.J."/>
            <person name="Greenfield P."/>
            <person name="Bradbury M."/>
            <person name="Lacey E."/>
            <person name="Busk P.K."/>
            <person name="Pilgaard B."/>
            <person name="Chooi Y.H."/>
            <person name="Piggott A.M."/>
        </authorList>
    </citation>
    <scope>NUCLEOTIDE SEQUENCE [LARGE SCALE GENOMIC DNA]</scope>
    <source>
        <strain evidence="2 3">FRR 5400</strain>
    </source>
</reference>
<feature type="compositionally biased region" description="Basic and acidic residues" evidence="1">
    <location>
        <begin position="559"/>
        <end position="570"/>
    </location>
</feature>
<dbReference type="AlphaFoldDB" id="A0A8H6A9M9"/>
<feature type="compositionally biased region" description="Polar residues" evidence="1">
    <location>
        <begin position="549"/>
        <end position="558"/>
    </location>
</feature>
<name>A0A8H6A9M9_PETAA</name>
<feature type="compositionally biased region" description="Polar residues" evidence="1">
    <location>
        <begin position="576"/>
        <end position="587"/>
    </location>
</feature>
<accession>A0A8H6A9M9</accession>
<evidence type="ECO:0000313" key="2">
    <source>
        <dbReference type="EMBL" id="KAF5863076.1"/>
    </source>
</evidence>
<feature type="compositionally biased region" description="Low complexity" evidence="1">
    <location>
        <begin position="536"/>
        <end position="548"/>
    </location>
</feature>